<dbReference type="Gramene" id="C.cajan_33383.t">
    <property type="protein sequence ID" value="C.cajan_33383.t.cds1"/>
    <property type="gene ID" value="C.cajan_33383"/>
</dbReference>
<evidence type="ECO:0000313" key="2">
    <source>
        <dbReference type="EMBL" id="KYP48532.1"/>
    </source>
</evidence>
<dbReference type="InterPro" id="IPR019557">
    <property type="entry name" value="AminoTfrase-like_pln_mobile"/>
</dbReference>
<name>A0A151S149_CAJCA</name>
<gene>
    <name evidence="2" type="ORF">KK1_029764</name>
</gene>
<dbReference type="AlphaFoldDB" id="A0A151S149"/>
<dbReference type="PANTHER" id="PTHR46033:SF8">
    <property type="entry name" value="PROTEIN MAINTENANCE OF MERISTEMS-LIKE"/>
    <property type="match status" value="1"/>
</dbReference>
<dbReference type="EMBL" id="KQ483497">
    <property type="protein sequence ID" value="KYP48532.1"/>
    <property type="molecule type" value="Genomic_DNA"/>
</dbReference>
<reference evidence="2" key="1">
    <citation type="journal article" date="2012" name="Nat. Biotechnol.">
        <title>Draft genome sequence of pigeonpea (Cajanus cajan), an orphan legume crop of resource-poor farmers.</title>
        <authorList>
            <person name="Varshney R.K."/>
            <person name="Chen W."/>
            <person name="Li Y."/>
            <person name="Bharti A.K."/>
            <person name="Saxena R.K."/>
            <person name="Schlueter J.A."/>
            <person name="Donoghue M.T."/>
            <person name="Azam S."/>
            <person name="Fan G."/>
            <person name="Whaley A.M."/>
            <person name="Farmer A.D."/>
            <person name="Sheridan J."/>
            <person name="Iwata A."/>
            <person name="Tuteja R."/>
            <person name="Penmetsa R.V."/>
            <person name="Wu W."/>
            <person name="Upadhyaya H.D."/>
            <person name="Yang S.P."/>
            <person name="Shah T."/>
            <person name="Saxena K.B."/>
            <person name="Michael T."/>
            <person name="McCombie W.R."/>
            <person name="Yang B."/>
            <person name="Zhang G."/>
            <person name="Yang H."/>
            <person name="Wang J."/>
            <person name="Spillane C."/>
            <person name="Cook D.R."/>
            <person name="May G.D."/>
            <person name="Xu X."/>
            <person name="Jackson S.A."/>
        </authorList>
    </citation>
    <scope>NUCLEOTIDE SEQUENCE [LARGE SCALE GENOMIC DNA]</scope>
</reference>
<organism evidence="2 3">
    <name type="scientific">Cajanus cajan</name>
    <name type="common">Pigeon pea</name>
    <name type="synonym">Cajanus indicus</name>
    <dbReference type="NCBI Taxonomy" id="3821"/>
    <lineage>
        <taxon>Eukaryota</taxon>
        <taxon>Viridiplantae</taxon>
        <taxon>Streptophyta</taxon>
        <taxon>Embryophyta</taxon>
        <taxon>Tracheophyta</taxon>
        <taxon>Spermatophyta</taxon>
        <taxon>Magnoliopsida</taxon>
        <taxon>eudicotyledons</taxon>
        <taxon>Gunneridae</taxon>
        <taxon>Pentapetalae</taxon>
        <taxon>rosids</taxon>
        <taxon>fabids</taxon>
        <taxon>Fabales</taxon>
        <taxon>Fabaceae</taxon>
        <taxon>Papilionoideae</taxon>
        <taxon>50 kb inversion clade</taxon>
        <taxon>NPAAA clade</taxon>
        <taxon>indigoferoid/millettioid clade</taxon>
        <taxon>Phaseoleae</taxon>
        <taxon>Cajanus</taxon>
    </lineage>
</organism>
<evidence type="ECO:0000313" key="3">
    <source>
        <dbReference type="Proteomes" id="UP000075243"/>
    </source>
</evidence>
<proteinExistence type="predicted"/>
<dbReference type="PANTHER" id="PTHR46033">
    <property type="entry name" value="PROTEIN MAIN-LIKE 2"/>
    <property type="match status" value="1"/>
</dbReference>
<dbReference type="GO" id="GO:0010073">
    <property type="term" value="P:meristem maintenance"/>
    <property type="evidence" value="ECO:0007669"/>
    <property type="project" value="InterPro"/>
</dbReference>
<dbReference type="Pfam" id="PF10536">
    <property type="entry name" value="PMD"/>
    <property type="match status" value="1"/>
</dbReference>
<dbReference type="InterPro" id="IPR044824">
    <property type="entry name" value="MAIN-like"/>
</dbReference>
<dbReference type="Proteomes" id="UP000075243">
    <property type="component" value="Unassembled WGS sequence"/>
</dbReference>
<protein>
    <submittedName>
        <fullName evidence="2">Serine/threonine protein phosphatase 7 long form isogeny</fullName>
    </submittedName>
</protein>
<accession>A0A151S149</accession>
<dbReference type="OMA" id="WLIDHTI"/>
<sequence>MYAPNPRIEHLLEVVGFDDVTKIGHFKINDFLITSLVERWRLETHTFHLPIGECMVTFEDMALQLGLKIEGKLVTGPTFFVWEELCYELLGFIPLKGEALIGSTIKLKWLIDHTIALPDEPTKQ</sequence>
<feature type="domain" description="Aminotransferase-like plant mobile" evidence="1">
    <location>
        <begin position="16"/>
        <end position="112"/>
    </location>
</feature>
<evidence type="ECO:0000259" key="1">
    <source>
        <dbReference type="Pfam" id="PF10536"/>
    </source>
</evidence>
<keyword evidence="3" id="KW-1185">Reference proteome</keyword>